<evidence type="ECO:0000256" key="3">
    <source>
        <dbReference type="ARBA" id="ARBA00022692"/>
    </source>
</evidence>
<feature type="compositionally biased region" description="Low complexity" evidence="10">
    <location>
        <begin position="784"/>
        <end position="794"/>
    </location>
</feature>
<evidence type="ECO:0000259" key="12">
    <source>
        <dbReference type="PROSITE" id="PS51846"/>
    </source>
</evidence>
<dbReference type="InterPro" id="IPR002550">
    <property type="entry name" value="CNNM"/>
</dbReference>
<dbReference type="PANTHER" id="PTHR12064:SF94">
    <property type="entry name" value="UNEXTENDED PROTEIN"/>
    <property type="match status" value="1"/>
</dbReference>
<feature type="region of interest" description="Disordered" evidence="10">
    <location>
        <begin position="736"/>
        <end position="794"/>
    </location>
</feature>
<organism evidence="13 14">
    <name type="scientific">Bursaphelenchus xylophilus</name>
    <name type="common">Pinewood nematode worm</name>
    <name type="synonym">Aphelenchoides xylophilus</name>
    <dbReference type="NCBI Taxonomy" id="6326"/>
    <lineage>
        <taxon>Eukaryota</taxon>
        <taxon>Metazoa</taxon>
        <taxon>Ecdysozoa</taxon>
        <taxon>Nematoda</taxon>
        <taxon>Chromadorea</taxon>
        <taxon>Rhabditida</taxon>
        <taxon>Tylenchina</taxon>
        <taxon>Tylenchomorpha</taxon>
        <taxon>Aphelenchoidea</taxon>
        <taxon>Aphelenchoididae</taxon>
        <taxon>Bursaphelenchus</taxon>
    </lineage>
</organism>
<evidence type="ECO:0000256" key="9">
    <source>
        <dbReference type="PROSITE-ProRule" id="PRU01193"/>
    </source>
</evidence>
<dbReference type="GO" id="GO:0010960">
    <property type="term" value="P:magnesium ion homeostasis"/>
    <property type="evidence" value="ECO:0007669"/>
    <property type="project" value="InterPro"/>
</dbReference>
<evidence type="ECO:0000256" key="8">
    <source>
        <dbReference type="ARBA" id="ARBA00023136"/>
    </source>
</evidence>
<feature type="transmembrane region" description="Helical" evidence="11">
    <location>
        <begin position="291"/>
        <end position="309"/>
    </location>
</feature>
<dbReference type="AlphaFoldDB" id="A0A1I7RJU9"/>
<evidence type="ECO:0000256" key="10">
    <source>
        <dbReference type="SAM" id="MobiDB-lite"/>
    </source>
</evidence>
<dbReference type="SUPFAM" id="SSF54631">
    <property type="entry name" value="CBS-domain pair"/>
    <property type="match status" value="1"/>
</dbReference>
<evidence type="ECO:0000256" key="4">
    <source>
        <dbReference type="ARBA" id="ARBA00022737"/>
    </source>
</evidence>
<keyword evidence="6" id="KW-0813">Transport</keyword>
<keyword evidence="8 9" id="KW-0472">Membrane</keyword>
<dbReference type="Gene3D" id="3.10.580.10">
    <property type="entry name" value="CBS-domain"/>
    <property type="match status" value="1"/>
</dbReference>
<comment type="subcellular location">
    <subcellularLocation>
        <location evidence="1">Basolateral cell membrane</location>
        <topology evidence="1">Multi-pass membrane protein</topology>
    </subcellularLocation>
</comment>
<dbReference type="CDD" id="cd04590">
    <property type="entry name" value="CBS_pair_CorC_HlyC_assoc"/>
    <property type="match status" value="1"/>
</dbReference>
<keyword evidence="4" id="KW-0677">Repeat</keyword>
<dbReference type="GO" id="GO:0022857">
    <property type="term" value="F:transmembrane transporter activity"/>
    <property type="evidence" value="ECO:0007669"/>
    <property type="project" value="TreeGrafter"/>
</dbReference>
<dbReference type="GO" id="GO:1905941">
    <property type="term" value="P:positive regulation of gonad development"/>
    <property type="evidence" value="ECO:0007669"/>
    <property type="project" value="UniProtKB-ARBA"/>
</dbReference>
<dbReference type="GO" id="GO:0040018">
    <property type="term" value="P:positive regulation of multicellular organism growth"/>
    <property type="evidence" value="ECO:0007669"/>
    <property type="project" value="UniProtKB-ARBA"/>
</dbReference>
<accession>A0A1I7RJU9</accession>
<dbReference type="GO" id="GO:0008340">
    <property type="term" value="P:determination of adult lifespan"/>
    <property type="evidence" value="ECO:0007669"/>
    <property type="project" value="UniProtKB-ARBA"/>
</dbReference>
<dbReference type="Pfam" id="PF01595">
    <property type="entry name" value="CNNM"/>
    <property type="match status" value="1"/>
</dbReference>
<dbReference type="FunFam" id="3.10.580.10:FF:000006">
    <property type="entry name" value="DUF21 and CBS domain protein"/>
    <property type="match status" value="1"/>
</dbReference>
<dbReference type="eggNOG" id="KOG2118">
    <property type="taxonomic scope" value="Eukaryota"/>
</dbReference>
<dbReference type="InterPro" id="IPR045095">
    <property type="entry name" value="ACDP"/>
</dbReference>
<dbReference type="GO" id="GO:0015693">
    <property type="term" value="P:magnesium ion transport"/>
    <property type="evidence" value="ECO:0007669"/>
    <property type="project" value="UniProtKB-ARBA"/>
</dbReference>
<evidence type="ECO:0000313" key="14">
    <source>
        <dbReference type="WBParaSite" id="BXY_0098100.1"/>
    </source>
</evidence>
<feature type="compositionally biased region" description="Basic and acidic residues" evidence="10">
    <location>
        <begin position="736"/>
        <end position="758"/>
    </location>
</feature>
<evidence type="ECO:0000256" key="2">
    <source>
        <dbReference type="ARBA" id="ARBA00010484"/>
    </source>
</evidence>
<evidence type="ECO:0000256" key="5">
    <source>
        <dbReference type="ARBA" id="ARBA00022989"/>
    </source>
</evidence>
<feature type="transmembrane region" description="Helical" evidence="11">
    <location>
        <begin position="210"/>
        <end position="233"/>
    </location>
</feature>
<feature type="compositionally biased region" description="Polar residues" evidence="10">
    <location>
        <begin position="759"/>
        <end position="771"/>
    </location>
</feature>
<sequence>MKKSQCGGNVWNRNLIKLELGLKFLFVVLLSICFSPSVFSFRRNYIPTENDLKEAVLHSKSFITTEKKPYLSGLRVESDKPFGEEFLGYTPRGVSIVFPNTLVRVVLFGWWMEEIDLVGFTSGPDCNSVVVNVTQADFFVQTEKRVIFQYNFPPLKGKEDVYWFCWKQRNHQNENGDEIKLPYLLVNDLQSAVSTSLPERQYYFPLPIQISIIIVCLVLSALFSGLNLGLMTLTPQELMLISKSGSPKERKYAEVVLPIRMTGTQLLCSLLLGNVCVNSAISILFEDIASGYLALAISSAGIVIFGEIAPQAACVKKGLEVGARTIYLTKFFMWLTFPLAYPIGKILDKIAGFEVVSYDRRRLMEMIKMTTRYEEGLDEELKIAVGAMEISDKTVGEVMTRIDDVFMLPDTTVLNTKTVTEVIRMGYNRIPVYSGDRNNVSALLFVKDLALLNPDDSFTIKTVCSYHEHALRFVMEDTPLRVMLEEFKKGDYHLAMVQRVVQNDGLDPSYELVGLVTLEDIVEEILQAEIVDETDVILDNVNKTRRRRAIMHTSFFTDTDPETCIISIQMQVVTMQWLSTNHKVFSDCFIEKNILERVVRQNVHKIELFHVKDASNTIPSHARLYHNKTPSDKFILILEGRATVTIGETNMTFQAGPWHCFGKELLDVILDDINKSRLAEECPASPKILAAETKRLTFVPDYTVVIKDHCTYLEITPETYSLAFKTTLITRNRDKFEQKNPIEEQPGKVHKTTSEGELKTNNASLPTSPSSALRKCRTGGGKPGLLSGKSFDFS</sequence>
<comment type="similarity">
    <text evidence="2">Belongs to the ACDP family.</text>
</comment>
<dbReference type="Proteomes" id="UP000095284">
    <property type="component" value="Unplaced"/>
</dbReference>
<evidence type="ECO:0000256" key="1">
    <source>
        <dbReference type="ARBA" id="ARBA00004554"/>
    </source>
</evidence>
<evidence type="ECO:0000256" key="11">
    <source>
        <dbReference type="SAM" id="Phobius"/>
    </source>
</evidence>
<dbReference type="PANTHER" id="PTHR12064">
    <property type="entry name" value="METAL TRANSPORTER CNNM"/>
    <property type="match status" value="1"/>
</dbReference>
<evidence type="ECO:0000256" key="7">
    <source>
        <dbReference type="ARBA" id="ARBA00023122"/>
    </source>
</evidence>
<evidence type="ECO:0000313" key="13">
    <source>
        <dbReference type="Proteomes" id="UP000095284"/>
    </source>
</evidence>
<keyword evidence="7" id="KW-0129">CBS domain</keyword>
<keyword evidence="3 9" id="KW-0812">Transmembrane</keyword>
<dbReference type="InterPro" id="IPR046342">
    <property type="entry name" value="CBS_dom_sf"/>
</dbReference>
<keyword evidence="5 9" id="KW-1133">Transmembrane helix</keyword>
<dbReference type="PROSITE" id="PS51846">
    <property type="entry name" value="CNNM"/>
    <property type="match status" value="1"/>
</dbReference>
<dbReference type="InterPro" id="IPR044751">
    <property type="entry name" value="Ion_transp-like_CBS"/>
</dbReference>
<dbReference type="WBParaSite" id="BXY_0098100.1">
    <property type="protein sequence ID" value="BXY_0098100.1"/>
    <property type="gene ID" value="BXY_0098100"/>
</dbReference>
<reference evidence="14" key="1">
    <citation type="submission" date="2016-11" db="UniProtKB">
        <authorList>
            <consortium name="WormBaseParasite"/>
        </authorList>
    </citation>
    <scope>IDENTIFICATION</scope>
</reference>
<dbReference type="GO" id="GO:0040026">
    <property type="term" value="P:positive regulation of vulval development"/>
    <property type="evidence" value="ECO:0007669"/>
    <property type="project" value="UniProtKB-ARBA"/>
</dbReference>
<feature type="domain" description="CNNM transmembrane" evidence="12">
    <location>
        <begin position="202"/>
        <end position="380"/>
    </location>
</feature>
<dbReference type="GO" id="GO:0032026">
    <property type="term" value="P:response to magnesium ion"/>
    <property type="evidence" value="ECO:0007669"/>
    <property type="project" value="UniProtKB-ARBA"/>
</dbReference>
<name>A0A1I7RJU9_BURXY</name>
<proteinExistence type="inferred from homology"/>
<keyword evidence="6" id="KW-0406">Ion transport</keyword>
<protein>
    <submittedName>
        <fullName evidence="14">CNNM transmembrane domain-containing protein</fullName>
    </submittedName>
</protein>
<dbReference type="GO" id="GO:0016323">
    <property type="term" value="C:basolateral plasma membrane"/>
    <property type="evidence" value="ECO:0007669"/>
    <property type="project" value="UniProtKB-SubCell"/>
</dbReference>
<feature type="transmembrane region" description="Helical" evidence="11">
    <location>
        <begin position="266"/>
        <end position="285"/>
    </location>
</feature>
<feature type="transmembrane region" description="Helical" evidence="11">
    <location>
        <begin position="20"/>
        <end position="39"/>
    </location>
</feature>
<evidence type="ECO:0000256" key="6">
    <source>
        <dbReference type="ARBA" id="ARBA00023065"/>
    </source>
</evidence>
<dbReference type="Pfam" id="PF25562">
    <property type="entry name" value="CNBH_CNNM2_C"/>
    <property type="match status" value="1"/>
</dbReference>
<feature type="transmembrane region" description="Helical" evidence="11">
    <location>
        <begin position="321"/>
        <end position="341"/>
    </location>
</feature>